<dbReference type="PATRIC" id="fig|134605.3.peg.37"/>
<accession>A0A133NLB7</accession>
<gene>
    <name evidence="2" type="ORF">HMPREF3206_00038</name>
</gene>
<reference evidence="3" key="1">
    <citation type="submission" date="2016-01" db="EMBL/GenBank/DDBJ databases">
        <authorList>
            <person name="Mitreva M."/>
            <person name="Pepin K.H."/>
            <person name="Mihindukulasuriya K.A."/>
            <person name="Fulton R."/>
            <person name="Fronick C."/>
            <person name="O'Laughlin M."/>
            <person name="Miner T."/>
            <person name="Herter B."/>
            <person name="Rosa B.A."/>
            <person name="Cordes M."/>
            <person name="Tomlinson C."/>
            <person name="Wollam A."/>
            <person name="Palsikar V.B."/>
            <person name="Mardis E.R."/>
            <person name="Wilson R.K."/>
        </authorList>
    </citation>
    <scope>NUCLEOTIDE SEQUENCE [LARGE SCALE GENOMIC DNA]</scope>
    <source>
        <strain evidence="3">CMW8396</strain>
    </source>
</reference>
<sequence length="191" mass="22191">MNPELKKILVDKNITLEELSKILDIKVETLKRYFCKSGTIPYKVQKKLIEIGIIEEKDKHSKKNDKMYDVIATLFAENEKLKNEIQKLETLKSLLSDKPKKYNDILRINSFKSDFDTTTKIIPLMWKLSDEVSKIFSELEILLEINSIQENIKIKRGLYKVGDNLIAIGDKLKLYGENTKIENDIIDAEVK</sequence>
<keyword evidence="3" id="KW-1185">Reference proteome</keyword>
<organism evidence="2 3">
    <name type="scientific">Fusobacterium equinum</name>
    <dbReference type="NCBI Taxonomy" id="134605"/>
    <lineage>
        <taxon>Bacteria</taxon>
        <taxon>Fusobacteriati</taxon>
        <taxon>Fusobacteriota</taxon>
        <taxon>Fusobacteriia</taxon>
        <taxon>Fusobacteriales</taxon>
        <taxon>Fusobacteriaceae</taxon>
        <taxon>Fusobacterium</taxon>
    </lineage>
</organism>
<evidence type="ECO:0000256" key="1">
    <source>
        <dbReference type="SAM" id="Coils"/>
    </source>
</evidence>
<name>A0A133NLB7_9FUSO</name>
<dbReference type="RefSeq" id="WP_005960187.1">
    <property type="nucleotide sequence ID" value="NZ_KQ956508.1"/>
</dbReference>
<dbReference type="STRING" id="134605.HMPREF3206_00038"/>
<dbReference type="Proteomes" id="UP000070617">
    <property type="component" value="Unassembled WGS sequence"/>
</dbReference>
<protein>
    <submittedName>
        <fullName evidence="2">Uncharacterized protein</fullName>
    </submittedName>
</protein>
<evidence type="ECO:0000313" key="3">
    <source>
        <dbReference type="Proteomes" id="UP000070617"/>
    </source>
</evidence>
<evidence type="ECO:0000313" key="2">
    <source>
        <dbReference type="EMBL" id="KXA17086.1"/>
    </source>
</evidence>
<dbReference type="AlphaFoldDB" id="A0A133NLB7"/>
<dbReference type="EMBL" id="LRPX01000002">
    <property type="protein sequence ID" value="KXA17086.1"/>
    <property type="molecule type" value="Genomic_DNA"/>
</dbReference>
<proteinExistence type="predicted"/>
<comment type="caution">
    <text evidence="2">The sequence shown here is derived from an EMBL/GenBank/DDBJ whole genome shotgun (WGS) entry which is preliminary data.</text>
</comment>
<keyword evidence="1" id="KW-0175">Coiled coil</keyword>
<feature type="coiled-coil region" evidence="1">
    <location>
        <begin position="71"/>
        <end position="98"/>
    </location>
</feature>